<accession>I3XYR0</accession>
<evidence type="ECO:0000313" key="4">
    <source>
        <dbReference type="Proteomes" id="UP000006176"/>
    </source>
</evidence>
<keyword evidence="2 3" id="KW-0449">Lipoprotein</keyword>
<dbReference type="RefSeq" id="WP_014769960.1">
    <property type="nucleotide sequence ID" value="NC_018002.1"/>
</dbReference>
<dbReference type="GO" id="GO:0015562">
    <property type="term" value="F:efflux transmembrane transporter activity"/>
    <property type="evidence" value="ECO:0007669"/>
    <property type="project" value="InterPro"/>
</dbReference>
<dbReference type="InterPro" id="IPR003423">
    <property type="entry name" value="OMP_efflux"/>
</dbReference>
<feature type="signal peptide" evidence="2">
    <location>
        <begin position="1"/>
        <end position="22"/>
    </location>
</feature>
<feature type="chain" id="PRO_5001439941" evidence="2">
    <location>
        <begin position="23"/>
        <end position="458"/>
    </location>
</feature>
<keyword evidence="2" id="KW-0732">Signal</keyword>
<comment type="similarity">
    <text evidence="1 2">Belongs to the outer membrane factor (OMF) (TC 1.B.17) family.</text>
</comment>
<protein>
    <submittedName>
        <fullName evidence="3">Efflux transporter, outer membrane factor lipoprotein, NodT family</fullName>
    </submittedName>
</protein>
<keyword evidence="2" id="KW-1134">Transmembrane beta strand</keyword>
<keyword evidence="4" id="KW-1185">Reference proteome</keyword>
<dbReference type="Proteomes" id="UP000006176">
    <property type="component" value="Chromosome"/>
</dbReference>
<dbReference type="PROSITE" id="PS51257">
    <property type="entry name" value="PROKAR_LIPOPROTEIN"/>
    <property type="match status" value="1"/>
</dbReference>
<name>I3XYR0_SULBS</name>
<dbReference type="Gene3D" id="1.20.1600.10">
    <property type="entry name" value="Outer membrane efflux proteins (OEP)"/>
    <property type="match status" value="1"/>
</dbReference>
<keyword evidence="2" id="KW-0564">Palmitate</keyword>
<dbReference type="EMBL" id="CP003333">
    <property type="protein sequence ID" value="AFL69084.1"/>
    <property type="molecule type" value="Genomic_DNA"/>
</dbReference>
<dbReference type="AlphaFoldDB" id="I3XYR0"/>
<dbReference type="OrthoDB" id="9783163at2"/>
<dbReference type="NCBIfam" id="TIGR01845">
    <property type="entry name" value="outer_NodT"/>
    <property type="match status" value="1"/>
</dbReference>
<proteinExistence type="inferred from homology"/>
<dbReference type="Pfam" id="PF02321">
    <property type="entry name" value="OEP"/>
    <property type="match status" value="2"/>
</dbReference>
<reference evidence="3 4" key="1">
    <citation type="submission" date="2012-06" db="EMBL/GenBank/DDBJ databases">
        <title>Complete sequence of Sulfurospirillum barnesii SES-3.</title>
        <authorList>
            <consortium name="US DOE Joint Genome Institute"/>
            <person name="Lucas S."/>
            <person name="Han J."/>
            <person name="Lapidus A."/>
            <person name="Cheng J.-F."/>
            <person name="Goodwin L."/>
            <person name="Pitluck S."/>
            <person name="Peters L."/>
            <person name="Ovchinnikova G."/>
            <person name="Lu M."/>
            <person name="Detter J.C."/>
            <person name="Han C."/>
            <person name="Tapia R."/>
            <person name="Land M."/>
            <person name="Hauser L."/>
            <person name="Kyrpides N."/>
            <person name="Ivanova N."/>
            <person name="Pagani I."/>
            <person name="Stolz J."/>
            <person name="Arkin A."/>
            <person name="Dehal P."/>
            <person name="Oremland R."/>
            <person name="Saltikov C."/>
            <person name="Basu P."/>
            <person name="Hollibaugh J."/>
            <person name="Newman D."/>
            <person name="Stolyar S."/>
            <person name="Hazen T."/>
            <person name="Woyke T."/>
        </authorList>
    </citation>
    <scope>NUCLEOTIDE SEQUENCE [LARGE SCALE GENOMIC DNA]</scope>
    <source>
        <strain evidence="4">ATCC 700032 / DSM 10660 / SES-3</strain>
    </source>
</reference>
<dbReference type="GO" id="GO:0005886">
    <property type="term" value="C:plasma membrane"/>
    <property type="evidence" value="ECO:0007669"/>
    <property type="project" value="UniProtKB-SubCell"/>
</dbReference>
<dbReference type="SUPFAM" id="SSF56954">
    <property type="entry name" value="Outer membrane efflux proteins (OEP)"/>
    <property type="match status" value="1"/>
</dbReference>
<comment type="subcellular location">
    <subcellularLocation>
        <location evidence="2">Cell membrane</location>
        <topology evidence="2">Lipid-anchor</topology>
    </subcellularLocation>
</comment>
<dbReference type="KEGG" id="sba:Sulba_1803"/>
<dbReference type="InterPro" id="IPR010131">
    <property type="entry name" value="MdtP/NodT-like"/>
</dbReference>
<evidence type="ECO:0000313" key="3">
    <source>
        <dbReference type="EMBL" id="AFL69084.1"/>
    </source>
</evidence>
<sequence length="458" mass="50996">MNLPCKLLACCSMALLFQGCIAPTPPVPPTQKPLEAHLDPWWQELNDTHLNTLVNTVITENLSLQMAQQRVLQAYATLENKKASNFPSASLSGAKAHQDELKGVESKKESYTATLSASYEVDLFGKRSDAIEAQNASFRSSQEALHVTGISLVAELANAWYTLGYKQESLALLEEQFKVANTILTLTKLSRQNGTNSITDVWQQEQYIKNLEAQKITLMGDIETQKRAINLLLGRSALDTLDVAKEAKLIALPPQPDVGIPASKLLARPDVRQAFFTLESSNYSLSEAIKNQYPSLNLSLNTVASATHFANLLDTIIATATATLGGTLFDAGAKEDLVKKALFLSKESSLSYKQTLLEAFKEVQDALENEKTQTIYLHHLDERIALAKVILERQQAKYRFGMVGYLSVLNAQESLQELEQTRLSKQLDLLKYRIALHRSLAGGMMEYDVINEWRNYDR</sequence>
<gene>
    <name evidence="3" type="ordered locus">Sulba_1803</name>
</gene>
<keyword evidence="2" id="KW-0472">Membrane</keyword>
<organism evidence="3 4">
    <name type="scientific">Sulfurospirillum barnesii (strain ATCC 700032 / DSM 10660 / SES-3)</name>
    <dbReference type="NCBI Taxonomy" id="760154"/>
    <lineage>
        <taxon>Bacteria</taxon>
        <taxon>Pseudomonadati</taxon>
        <taxon>Campylobacterota</taxon>
        <taxon>Epsilonproteobacteria</taxon>
        <taxon>Campylobacterales</taxon>
        <taxon>Sulfurospirillaceae</taxon>
        <taxon>Sulfurospirillum</taxon>
    </lineage>
</organism>
<dbReference type="eggNOG" id="COG1538">
    <property type="taxonomic scope" value="Bacteria"/>
</dbReference>
<evidence type="ECO:0000256" key="2">
    <source>
        <dbReference type="RuleBase" id="RU362097"/>
    </source>
</evidence>
<dbReference type="PANTHER" id="PTHR30203">
    <property type="entry name" value="OUTER MEMBRANE CATION EFFLUX PROTEIN"/>
    <property type="match status" value="1"/>
</dbReference>
<keyword evidence="2" id="KW-0812">Transmembrane</keyword>
<dbReference type="PATRIC" id="fig|760154.4.peg.1802"/>
<dbReference type="Gene3D" id="2.20.200.10">
    <property type="entry name" value="Outer membrane efflux proteins (OEP)"/>
    <property type="match status" value="1"/>
</dbReference>
<evidence type="ECO:0000256" key="1">
    <source>
        <dbReference type="ARBA" id="ARBA00007613"/>
    </source>
</evidence>
<dbReference type="STRING" id="760154.Sulba_1803"/>
<dbReference type="HOGENOM" id="CLU_012817_13_1_7"/>